<evidence type="ECO:0000256" key="3">
    <source>
        <dbReference type="ARBA" id="ARBA00022490"/>
    </source>
</evidence>
<feature type="coiled-coil region" evidence="6">
    <location>
        <begin position="113"/>
        <end position="146"/>
    </location>
</feature>
<dbReference type="InterPro" id="IPR023101">
    <property type="entry name" value="AF1862-like_dom_sf"/>
</dbReference>
<dbReference type="EMBL" id="VOOR01000013">
    <property type="protein sequence ID" value="TXB63737.1"/>
    <property type="molecule type" value="Genomic_DNA"/>
</dbReference>
<dbReference type="OrthoDB" id="1716617at2"/>
<evidence type="ECO:0000256" key="1">
    <source>
        <dbReference type="ARBA" id="ARBA00004496"/>
    </source>
</evidence>
<comment type="similarity">
    <text evidence="2">Belongs to the CRISPR system Cmr5 family.</text>
</comment>
<dbReference type="GO" id="GO:0051607">
    <property type="term" value="P:defense response to virus"/>
    <property type="evidence" value="ECO:0007669"/>
    <property type="project" value="UniProtKB-KW"/>
</dbReference>
<keyword evidence="6" id="KW-0175">Coiled coil</keyword>
<dbReference type="NCBIfam" id="TIGR01881">
    <property type="entry name" value="cas_Cmr5"/>
    <property type="match status" value="1"/>
</dbReference>
<evidence type="ECO:0000256" key="2">
    <source>
        <dbReference type="ARBA" id="ARBA00006161"/>
    </source>
</evidence>
<evidence type="ECO:0000313" key="7">
    <source>
        <dbReference type="EMBL" id="TXB63737.1"/>
    </source>
</evidence>
<keyword evidence="3" id="KW-0963">Cytoplasm</keyword>
<keyword evidence="4" id="KW-0051">Antiviral defense</keyword>
<organism evidence="7 8">
    <name type="scientific">Phaeodactylibacter luteus</name>
    <dbReference type="NCBI Taxonomy" id="1564516"/>
    <lineage>
        <taxon>Bacteria</taxon>
        <taxon>Pseudomonadati</taxon>
        <taxon>Bacteroidota</taxon>
        <taxon>Saprospiria</taxon>
        <taxon>Saprospirales</taxon>
        <taxon>Haliscomenobacteraceae</taxon>
        <taxon>Phaeodactylibacter</taxon>
    </lineage>
</organism>
<name>A0A5C6RNF3_9BACT</name>
<comment type="subcellular location">
    <subcellularLocation>
        <location evidence="1">Cytoplasm</location>
    </subcellularLocation>
</comment>
<dbReference type="Pfam" id="PF09701">
    <property type="entry name" value="Cas_Cmr5"/>
    <property type="match status" value="1"/>
</dbReference>
<accession>A0A5C6RNF3</accession>
<dbReference type="GO" id="GO:0005737">
    <property type="term" value="C:cytoplasm"/>
    <property type="evidence" value="ECO:0007669"/>
    <property type="project" value="UniProtKB-SubCell"/>
</dbReference>
<dbReference type="Gene3D" id="1.10.520.30">
    <property type="entry name" value="AF1862-like domain"/>
    <property type="match status" value="1"/>
</dbReference>
<evidence type="ECO:0000256" key="5">
    <source>
        <dbReference type="ARBA" id="ARBA00030001"/>
    </source>
</evidence>
<proteinExistence type="inferred from homology"/>
<reference evidence="7 8" key="1">
    <citation type="submission" date="2019-08" db="EMBL/GenBank/DDBJ databases">
        <title>Genome of Phaeodactylibacter luteus.</title>
        <authorList>
            <person name="Bowman J.P."/>
        </authorList>
    </citation>
    <scope>NUCLEOTIDE SEQUENCE [LARGE SCALE GENOMIC DNA]</scope>
    <source>
        <strain evidence="7 8">KCTC 42180</strain>
    </source>
</reference>
<dbReference type="Proteomes" id="UP000321580">
    <property type="component" value="Unassembled WGS sequence"/>
</dbReference>
<sequence>MIGFKSIADERLDFALERVQEVIKAAELGKGDKEDPRLKLTPQKRKEEKLTPSELAKNYHQYIKSFGMLVLNSGLVAALLFAQGKANKGDKKAEAYNLIIEHLTKWLRCSGYLEKVDDECENIQNVQDREKEAQKAKNSIQQLYSKNSPHIRQATREALAFLQDLKRVADARLQKPEKTGNDGK</sequence>
<evidence type="ECO:0000313" key="8">
    <source>
        <dbReference type="Proteomes" id="UP000321580"/>
    </source>
</evidence>
<protein>
    <recommendedName>
        <fullName evidence="5">CRISPR type III-B/RAMP module-associated protein Cmr5</fullName>
    </recommendedName>
</protein>
<evidence type="ECO:0000256" key="6">
    <source>
        <dbReference type="SAM" id="Coils"/>
    </source>
</evidence>
<comment type="caution">
    <text evidence="7">The sequence shown here is derived from an EMBL/GenBank/DDBJ whole genome shotgun (WGS) entry which is preliminary data.</text>
</comment>
<gene>
    <name evidence="7" type="primary">cmr5</name>
    <name evidence="7" type="ORF">FRY97_07910</name>
</gene>
<dbReference type="SUPFAM" id="SSF158568">
    <property type="entry name" value="AF1862-like"/>
    <property type="match status" value="1"/>
</dbReference>
<evidence type="ECO:0000256" key="4">
    <source>
        <dbReference type="ARBA" id="ARBA00023118"/>
    </source>
</evidence>
<keyword evidence="8" id="KW-1185">Reference proteome</keyword>
<dbReference type="AlphaFoldDB" id="A0A5C6RNF3"/>
<dbReference type="RefSeq" id="WP_147166913.1">
    <property type="nucleotide sequence ID" value="NZ_VOOR01000013.1"/>
</dbReference>
<dbReference type="InterPro" id="IPR010160">
    <property type="entry name" value="CRISPR-assoc_prot_Cmr5"/>
</dbReference>